<protein>
    <submittedName>
        <fullName evidence="3">Transposase DDE domain protein</fullName>
    </submittedName>
</protein>
<evidence type="ECO:0000313" key="2">
    <source>
        <dbReference type="EMBL" id="QDV16604.1"/>
    </source>
</evidence>
<feature type="domain" description="Transposase IS4-like" evidence="1">
    <location>
        <begin position="144"/>
        <end position="375"/>
    </location>
</feature>
<dbReference type="EMBL" id="CP036317">
    <property type="protein sequence ID" value="QDV19240.1"/>
    <property type="molecule type" value="Genomic_DNA"/>
</dbReference>
<dbReference type="GO" id="GO:0006313">
    <property type="term" value="P:DNA transposition"/>
    <property type="evidence" value="ECO:0007669"/>
    <property type="project" value="InterPro"/>
</dbReference>
<dbReference type="GO" id="GO:0004803">
    <property type="term" value="F:transposase activity"/>
    <property type="evidence" value="ECO:0007669"/>
    <property type="project" value="InterPro"/>
</dbReference>
<dbReference type="InterPro" id="IPR047952">
    <property type="entry name" value="Transpos_IS4"/>
</dbReference>
<name>A0A518A0A6_9PLAN</name>
<dbReference type="InterPro" id="IPR012337">
    <property type="entry name" value="RNaseH-like_sf"/>
</dbReference>
<accession>A0A518A0A6</accession>
<sequence length="474" mass="53783">MSDTLSESSPSRSNSFQQVLDSFLSPAGLPFSELLTADRITRIFARHKGLFGTHGVYSTAIMVWSFLGQVLRDGKEASCQSAVARVMTFCKLNGKKVPTADTRNYCRARAKLSVPALRELSGEIANELEEAAEEDWLWKGRHAKLIDGFTFTMPDTEQNQSEFPQANTQRPGCGLPIARAVAILSLATACVLDAAIGPYKGKQASETALLRTLFGSLKPNDVVVCDRYHCSFMLIAALMKRGTDVCARLHQRRHSDFRRGRRLGKYDHLIIWTRPQRPKWMDKTTYEQIPETILLREIRYNVVENGRRTQAMTVVTTLLDEEYTKADIAELYGFRWNVELDLRSIKDTLNLGHLRCKSPAMIRCELWVTMLGYNLIRTTAAGAAVLHRKRPRQISFTSACQFILSAWMNTACRQLEQQKLKVLCQTLADQIAACEVGNRPGRVEPRVIKRRRGTYPLMQQPRQVLRDRLRNNTT</sequence>
<dbReference type="OrthoDB" id="290144at2"/>
<dbReference type="GO" id="GO:0003677">
    <property type="term" value="F:DNA binding"/>
    <property type="evidence" value="ECO:0007669"/>
    <property type="project" value="InterPro"/>
</dbReference>
<dbReference type="AlphaFoldDB" id="A0A518A0A6"/>
<dbReference type="PANTHER" id="PTHR37529">
    <property type="entry name" value="TRANSPOSASE INSG FOR INSERTION SEQUENCE ELEMENT IS4-RELATED"/>
    <property type="match status" value="1"/>
</dbReference>
<dbReference type="EMBL" id="CP036317">
    <property type="protein sequence ID" value="QDV16604.1"/>
    <property type="molecule type" value="Genomic_DNA"/>
</dbReference>
<dbReference type="InterPro" id="IPR002559">
    <property type="entry name" value="Transposase_11"/>
</dbReference>
<evidence type="ECO:0000259" key="1">
    <source>
        <dbReference type="Pfam" id="PF01609"/>
    </source>
</evidence>
<proteinExistence type="predicted"/>
<dbReference type="PANTHER" id="PTHR37529:SF1">
    <property type="entry name" value="TRANSPOSASE INSG FOR INSERTION SEQUENCE ELEMENT IS4-RELATED"/>
    <property type="match status" value="1"/>
</dbReference>
<dbReference type="SUPFAM" id="SSF53098">
    <property type="entry name" value="Ribonuclease H-like"/>
    <property type="match status" value="1"/>
</dbReference>
<evidence type="ECO:0000313" key="3">
    <source>
        <dbReference type="EMBL" id="QDV19240.1"/>
    </source>
</evidence>
<dbReference type="NCBIfam" id="NF033592">
    <property type="entry name" value="transpos_IS4_1"/>
    <property type="match status" value="1"/>
</dbReference>
<accession>A0A518FSF3</accession>
<dbReference type="Proteomes" id="UP000320839">
    <property type="component" value="Chromosome"/>
</dbReference>
<dbReference type="RefSeq" id="WP_145103599.1">
    <property type="nucleotide sequence ID" value="NZ_CP036277.1"/>
</dbReference>
<reference evidence="3 4" key="1">
    <citation type="submission" date="2019-02" db="EMBL/GenBank/DDBJ databases">
        <title>Deep-cultivation of Planctomycetes and their phenomic and genomic characterization uncovers novel biology.</title>
        <authorList>
            <person name="Wiegand S."/>
            <person name="Jogler M."/>
            <person name="Boedeker C."/>
            <person name="Pinto D."/>
            <person name="Vollmers J."/>
            <person name="Rivas-Marin E."/>
            <person name="Kohn T."/>
            <person name="Peeters S.H."/>
            <person name="Heuer A."/>
            <person name="Rast P."/>
            <person name="Oberbeckmann S."/>
            <person name="Bunk B."/>
            <person name="Jeske O."/>
            <person name="Meyerdierks A."/>
            <person name="Storesund J.E."/>
            <person name="Kallscheuer N."/>
            <person name="Luecker S."/>
            <person name="Lage O.M."/>
            <person name="Pohl T."/>
            <person name="Merkel B.J."/>
            <person name="Hornburger P."/>
            <person name="Mueller R.-W."/>
            <person name="Bruemmer F."/>
            <person name="Labrenz M."/>
            <person name="Spormann A.M."/>
            <person name="Op den Camp H."/>
            <person name="Overmann J."/>
            <person name="Amann R."/>
            <person name="Jetten M.S.M."/>
            <person name="Mascher T."/>
            <person name="Medema M.H."/>
            <person name="Devos D.P."/>
            <person name="Kaster A.-K."/>
            <person name="Ovreas L."/>
            <person name="Rohde M."/>
            <person name="Galperin M.Y."/>
            <person name="Jogler C."/>
        </authorList>
    </citation>
    <scope>NUCLEOTIDE SEQUENCE [LARGE SCALE GENOMIC DNA]</scope>
    <source>
        <strain evidence="3 4">Pan153</strain>
    </source>
</reference>
<evidence type="ECO:0000313" key="4">
    <source>
        <dbReference type="Proteomes" id="UP000320839"/>
    </source>
</evidence>
<organism evidence="3 4">
    <name type="scientific">Gimesia panareensis</name>
    <dbReference type="NCBI Taxonomy" id="2527978"/>
    <lineage>
        <taxon>Bacteria</taxon>
        <taxon>Pseudomonadati</taxon>
        <taxon>Planctomycetota</taxon>
        <taxon>Planctomycetia</taxon>
        <taxon>Planctomycetales</taxon>
        <taxon>Planctomycetaceae</taxon>
        <taxon>Gimesia</taxon>
    </lineage>
</organism>
<dbReference type="Pfam" id="PF01609">
    <property type="entry name" value="DDE_Tnp_1"/>
    <property type="match status" value="1"/>
</dbReference>
<gene>
    <name evidence="2" type="ORF">Pan153_12350</name>
    <name evidence="3" type="ORF">Pan153_39050</name>
</gene>